<proteinExistence type="predicted"/>
<name>A0ABR1ZH42_9ROSI</name>
<keyword evidence="2" id="KW-1185">Reference proteome</keyword>
<reference evidence="1 2" key="1">
    <citation type="journal article" date="2024" name="G3 (Bethesda)">
        <title>Genome assembly of Hibiscus sabdariffa L. provides insights into metabolisms of medicinal natural products.</title>
        <authorList>
            <person name="Kim T."/>
        </authorList>
    </citation>
    <scope>NUCLEOTIDE SEQUENCE [LARGE SCALE GENOMIC DNA]</scope>
    <source>
        <strain evidence="1">TK-2024</strain>
        <tissue evidence="1">Old leaves</tissue>
    </source>
</reference>
<accession>A0ABR1ZH42</accession>
<sequence>MIVFACAYTVLLDFTPFVLSFGPVILSTSTFHQTKKVTDNIPRPILRQPMSACDTLVPAHTGKLCHHLIDHGLLLFLLYSHNKINQEPKKERFKVSPRTGLLQQLNLNTPLKESTHWSTQYIMPAMSFSWSYWKASTKEIKAIRGA</sequence>
<gene>
    <name evidence="1" type="ORF">V6N11_074270</name>
</gene>
<comment type="caution">
    <text evidence="1">The sequence shown here is derived from an EMBL/GenBank/DDBJ whole genome shotgun (WGS) entry which is preliminary data.</text>
</comment>
<protein>
    <submittedName>
        <fullName evidence="1">Uncharacterized protein</fullName>
    </submittedName>
</protein>
<evidence type="ECO:0000313" key="2">
    <source>
        <dbReference type="Proteomes" id="UP001396334"/>
    </source>
</evidence>
<dbReference type="Proteomes" id="UP001396334">
    <property type="component" value="Unassembled WGS sequence"/>
</dbReference>
<dbReference type="EMBL" id="JBBPBN010001125">
    <property type="protein sequence ID" value="KAK8479766.1"/>
    <property type="molecule type" value="Genomic_DNA"/>
</dbReference>
<evidence type="ECO:0000313" key="1">
    <source>
        <dbReference type="EMBL" id="KAK8479766.1"/>
    </source>
</evidence>
<organism evidence="1 2">
    <name type="scientific">Hibiscus sabdariffa</name>
    <name type="common">roselle</name>
    <dbReference type="NCBI Taxonomy" id="183260"/>
    <lineage>
        <taxon>Eukaryota</taxon>
        <taxon>Viridiplantae</taxon>
        <taxon>Streptophyta</taxon>
        <taxon>Embryophyta</taxon>
        <taxon>Tracheophyta</taxon>
        <taxon>Spermatophyta</taxon>
        <taxon>Magnoliopsida</taxon>
        <taxon>eudicotyledons</taxon>
        <taxon>Gunneridae</taxon>
        <taxon>Pentapetalae</taxon>
        <taxon>rosids</taxon>
        <taxon>malvids</taxon>
        <taxon>Malvales</taxon>
        <taxon>Malvaceae</taxon>
        <taxon>Malvoideae</taxon>
        <taxon>Hibiscus</taxon>
    </lineage>
</organism>